<dbReference type="InterPro" id="IPR016169">
    <property type="entry name" value="FAD-bd_PCMH_sub2"/>
</dbReference>
<dbReference type="InterPro" id="IPR051312">
    <property type="entry name" value="Diverse_Substr_Oxidored"/>
</dbReference>
<keyword evidence="3" id="KW-0560">Oxidoreductase</keyword>
<evidence type="ECO:0000313" key="6">
    <source>
        <dbReference type="Proteomes" id="UP000183407"/>
    </source>
</evidence>
<name>A0A1H4IS44_RHOJO</name>
<evidence type="ECO:0000256" key="1">
    <source>
        <dbReference type="ARBA" id="ARBA00022630"/>
    </source>
</evidence>
<dbReference type="SMART" id="SM01092">
    <property type="entry name" value="CO_deh_flav_C"/>
    <property type="match status" value="1"/>
</dbReference>
<dbReference type="InterPro" id="IPR005107">
    <property type="entry name" value="CO_DH_flav_C"/>
</dbReference>
<evidence type="ECO:0000256" key="3">
    <source>
        <dbReference type="ARBA" id="ARBA00023002"/>
    </source>
</evidence>
<dbReference type="Pfam" id="PF00941">
    <property type="entry name" value="FAD_binding_5"/>
    <property type="match status" value="1"/>
</dbReference>
<dbReference type="Proteomes" id="UP000183407">
    <property type="component" value="Unassembled WGS sequence"/>
</dbReference>
<dbReference type="Gene3D" id="3.30.43.10">
    <property type="entry name" value="Uridine Diphospho-n-acetylenolpyruvylglucosamine Reductase, domain 2"/>
    <property type="match status" value="1"/>
</dbReference>
<protein>
    <submittedName>
        <fullName evidence="5">Carbon-monoxide dehydrogenase medium subunit</fullName>
    </submittedName>
</protein>
<dbReference type="Gene3D" id="3.30.465.10">
    <property type="match status" value="1"/>
</dbReference>
<feature type="domain" description="FAD-binding PCMH-type" evidence="4">
    <location>
        <begin position="1"/>
        <end position="176"/>
    </location>
</feature>
<dbReference type="Gene3D" id="3.30.390.50">
    <property type="entry name" value="CO dehydrogenase flavoprotein, C-terminal domain"/>
    <property type="match status" value="1"/>
</dbReference>
<sequence length="291" mass="30743">MKPAPFAYYVPETVAEAVGLLVEHGDEAKIIAGGQSLIPTMNMRLARPSVLVDVCRIPELQRFEVNGAVTIGATSRHQNMLTSAEITAAAPIISAALVHVGHGAIRNRGTVGGSIAHADPAAELPAILLALDGQVVVTGSGGDRLIDADDFFVTFLTTSIAEDEVLTEIRIPQPPRNVRRVWSFEEVGRRHGDFALVGTAFVADLDEDGAVRQARIALMGVADRPLRARTAESELMGRRLDDPQGIRAAAAAAADGIDPVPDAHASGEYRKEVTAALVARSIRQAAGLQEG</sequence>
<dbReference type="RefSeq" id="WP_073357961.1">
    <property type="nucleotide sequence ID" value="NZ_FNTL01000002.1"/>
</dbReference>
<dbReference type="SUPFAM" id="SSF56176">
    <property type="entry name" value="FAD-binding/transporter-associated domain-like"/>
    <property type="match status" value="1"/>
</dbReference>
<evidence type="ECO:0000313" key="5">
    <source>
        <dbReference type="EMBL" id="SEB36880.1"/>
    </source>
</evidence>
<proteinExistence type="predicted"/>
<dbReference type="SUPFAM" id="SSF55447">
    <property type="entry name" value="CO dehydrogenase flavoprotein C-terminal domain-like"/>
    <property type="match status" value="1"/>
</dbReference>
<dbReference type="PROSITE" id="PS51387">
    <property type="entry name" value="FAD_PCMH"/>
    <property type="match status" value="1"/>
</dbReference>
<dbReference type="EMBL" id="FNTL01000002">
    <property type="protein sequence ID" value="SEB36880.1"/>
    <property type="molecule type" value="Genomic_DNA"/>
</dbReference>
<dbReference type="InterPro" id="IPR016167">
    <property type="entry name" value="FAD-bd_PCMH_sub1"/>
</dbReference>
<dbReference type="InterPro" id="IPR016166">
    <property type="entry name" value="FAD-bd_PCMH"/>
</dbReference>
<evidence type="ECO:0000256" key="2">
    <source>
        <dbReference type="ARBA" id="ARBA00022827"/>
    </source>
</evidence>
<dbReference type="InterPro" id="IPR036683">
    <property type="entry name" value="CO_DH_flav_C_dom_sf"/>
</dbReference>
<dbReference type="InterPro" id="IPR036318">
    <property type="entry name" value="FAD-bd_PCMH-like_sf"/>
</dbReference>
<keyword evidence="2" id="KW-0274">FAD</keyword>
<reference evidence="6" key="1">
    <citation type="submission" date="2016-10" db="EMBL/GenBank/DDBJ databases">
        <authorList>
            <person name="Varghese N."/>
        </authorList>
    </citation>
    <scope>NUCLEOTIDE SEQUENCE [LARGE SCALE GENOMIC DNA]</scope>
    <source>
        <strain evidence="6">DSM 44719</strain>
    </source>
</reference>
<dbReference type="PANTHER" id="PTHR42659">
    <property type="entry name" value="XANTHINE DEHYDROGENASE SUBUNIT C-RELATED"/>
    <property type="match status" value="1"/>
</dbReference>
<dbReference type="GO" id="GO:0016491">
    <property type="term" value="F:oxidoreductase activity"/>
    <property type="evidence" value="ECO:0007669"/>
    <property type="project" value="UniProtKB-KW"/>
</dbReference>
<evidence type="ECO:0000259" key="4">
    <source>
        <dbReference type="PROSITE" id="PS51387"/>
    </source>
</evidence>
<dbReference type="PANTHER" id="PTHR42659:SF2">
    <property type="entry name" value="XANTHINE DEHYDROGENASE SUBUNIT C-RELATED"/>
    <property type="match status" value="1"/>
</dbReference>
<keyword evidence="1" id="KW-0285">Flavoprotein</keyword>
<dbReference type="OrthoDB" id="9793944at2"/>
<gene>
    <name evidence="5" type="ORF">SAMN04490220_0450</name>
</gene>
<accession>A0A1H4IS44</accession>
<dbReference type="AlphaFoldDB" id="A0A1H4IS44"/>
<dbReference type="GO" id="GO:0071949">
    <property type="term" value="F:FAD binding"/>
    <property type="evidence" value="ECO:0007669"/>
    <property type="project" value="InterPro"/>
</dbReference>
<dbReference type="Pfam" id="PF03450">
    <property type="entry name" value="CO_deh_flav_C"/>
    <property type="match status" value="1"/>
</dbReference>
<dbReference type="InterPro" id="IPR002346">
    <property type="entry name" value="Mopterin_DH_FAD-bd"/>
</dbReference>
<organism evidence="5 6">
    <name type="scientific">Rhodococcus jostii</name>
    <dbReference type="NCBI Taxonomy" id="132919"/>
    <lineage>
        <taxon>Bacteria</taxon>
        <taxon>Bacillati</taxon>
        <taxon>Actinomycetota</taxon>
        <taxon>Actinomycetes</taxon>
        <taxon>Mycobacteriales</taxon>
        <taxon>Nocardiaceae</taxon>
        <taxon>Rhodococcus</taxon>
    </lineage>
</organism>